<dbReference type="OrthoDB" id="498590at2759"/>
<dbReference type="PANTHER" id="PTHR11199:SF0">
    <property type="entry name" value="LD34181P-RELATED"/>
    <property type="match status" value="1"/>
</dbReference>
<dbReference type="PROSITE" id="PS51425">
    <property type="entry name" value="SCD"/>
    <property type="match status" value="1"/>
</dbReference>
<comment type="similarity">
    <text evidence="1">Belongs to the SCC3 family.</text>
</comment>
<dbReference type="GO" id="GO:0003682">
    <property type="term" value="F:chromatin binding"/>
    <property type="evidence" value="ECO:0000318"/>
    <property type="project" value="GO_Central"/>
</dbReference>
<proteinExistence type="inferred from homology"/>
<dbReference type="KEGG" id="dpx:DAPPUDRAFT_95269"/>
<dbReference type="InterPro" id="IPR016024">
    <property type="entry name" value="ARM-type_fold"/>
</dbReference>
<dbReference type="Pfam" id="PF21581">
    <property type="entry name" value="SCD"/>
    <property type="match status" value="1"/>
</dbReference>
<evidence type="ECO:0000256" key="2">
    <source>
        <dbReference type="SAM" id="MobiDB-lite"/>
    </source>
</evidence>
<organism evidence="4 5">
    <name type="scientific">Daphnia pulex</name>
    <name type="common">Water flea</name>
    <dbReference type="NCBI Taxonomy" id="6669"/>
    <lineage>
        <taxon>Eukaryota</taxon>
        <taxon>Metazoa</taxon>
        <taxon>Ecdysozoa</taxon>
        <taxon>Arthropoda</taxon>
        <taxon>Crustacea</taxon>
        <taxon>Branchiopoda</taxon>
        <taxon>Diplostraca</taxon>
        <taxon>Cladocera</taxon>
        <taxon>Anomopoda</taxon>
        <taxon>Daphniidae</taxon>
        <taxon>Daphnia</taxon>
    </lineage>
</organism>
<dbReference type="InterPro" id="IPR013721">
    <property type="entry name" value="STAG"/>
</dbReference>
<dbReference type="InterPro" id="IPR056396">
    <property type="entry name" value="HEAT_SCC3-SA"/>
</dbReference>
<sequence>MSSSKKSPLPTRSPAPRRKIAAVKKPLTVEDESTLFCIIRNGKSSVQKTVDEWIEQYKADRDSGLRAIMQFFISASGCKGKITSQMQSRMEYAAIIRHMTEEFDEESDEYPIIMSGPQWKKFRSNFCDFVQTLVKQCQYSIIYDQYLMDNVISLLTSLSDSQVVFVSSSLNVKIFVLAMKFMTALVEVALTVSIHLDNTSRQYEAERQKTSDGRASDRLEALLAKHQELEKNMDEIKEMLTYTFKSIFVHRFRDTVTDIRAICMAEIGIWMRRFPQNFLDDSYLKYVGWTLNDKVGDVRLKCLQALEPLYASEQLKGKLELFTSKFKDRVVSMTLDIDCDVAVQAVRSVITIHKYHREVLSDKDCQALYLLVFSSRRAVAQAAGEFLNERLLTLDETSPPALRTHRGQIRLPSTPLIRHLVDFFFESEMPEHGAYLVDSLIDSNEMMKDWECMTDLLMEDPGPGEESLDDEQETSLIELMTCCIKQAATGESPVGRKPARKVTTTKQIHQVQEDRVRLTEHFIQTLPLLLGKFIGDPEKVANLLLIPQFFNLEIYTTSRQEESLESLLRLMKTVVERRTETKVLENCAKTLEVLCTEDHAIYSRCDVIRSTLFDCLVKRLRDVLKEPVTAGDKDQVFALVSSLEKVAIFSSCHNLGPWKLWDPLFNAVREANNPSRSFPPEAIKHCISACHSAILWELLQLENGSRRGMSASQQQKQLRVHLDAFIPLMAELVITSNFALVRHQAYISVCDLLIVFSNKLKGNPLSGPLNPNDPTGPPPNLAFLVIAAEFTKKLLEQDIKTVLQFLDRVLTMGTPSSRGEEWQPLILYRNSLAPQTARRAYGRPRRDAGGDDGEIADDNDDDGSDQEMAG</sequence>
<dbReference type="InterPro" id="IPR039662">
    <property type="entry name" value="Cohesin_Scc3/SA"/>
</dbReference>
<dbReference type="Pfam" id="PF08514">
    <property type="entry name" value="STAG"/>
    <property type="match status" value="1"/>
</dbReference>
<dbReference type="FunCoup" id="E9FV59">
    <property type="interactions" value="1367"/>
</dbReference>
<evidence type="ECO:0000313" key="4">
    <source>
        <dbReference type="EMBL" id="EFX89162.1"/>
    </source>
</evidence>
<evidence type="ECO:0000259" key="3">
    <source>
        <dbReference type="PROSITE" id="PS51425"/>
    </source>
</evidence>
<dbReference type="PANTHER" id="PTHR11199">
    <property type="entry name" value="STROMAL ANTIGEN"/>
    <property type="match status" value="1"/>
</dbReference>
<dbReference type="GO" id="GO:0008278">
    <property type="term" value="C:cohesin complex"/>
    <property type="evidence" value="ECO:0000318"/>
    <property type="project" value="GO_Central"/>
</dbReference>
<dbReference type="HOGENOM" id="CLU_005067_0_0_1"/>
<gene>
    <name evidence="4" type="ORF">DAPPUDRAFT_95269</name>
</gene>
<feature type="region of interest" description="Disordered" evidence="2">
    <location>
        <begin position="835"/>
        <end position="870"/>
    </location>
</feature>
<dbReference type="STRING" id="6669.E9FV59"/>
<keyword evidence="5" id="KW-1185">Reference proteome</keyword>
<accession>E9FV59</accession>
<feature type="region of interest" description="Disordered" evidence="2">
    <location>
        <begin position="1"/>
        <end position="21"/>
    </location>
</feature>
<reference evidence="4 5" key="1">
    <citation type="journal article" date="2011" name="Science">
        <title>The ecoresponsive genome of Daphnia pulex.</title>
        <authorList>
            <person name="Colbourne J.K."/>
            <person name="Pfrender M.E."/>
            <person name="Gilbert D."/>
            <person name="Thomas W.K."/>
            <person name="Tucker A."/>
            <person name="Oakley T.H."/>
            <person name="Tokishita S."/>
            <person name="Aerts A."/>
            <person name="Arnold G.J."/>
            <person name="Basu M.K."/>
            <person name="Bauer D.J."/>
            <person name="Caceres C.E."/>
            <person name="Carmel L."/>
            <person name="Casola C."/>
            <person name="Choi J.H."/>
            <person name="Detter J.C."/>
            <person name="Dong Q."/>
            <person name="Dusheyko S."/>
            <person name="Eads B.D."/>
            <person name="Frohlich T."/>
            <person name="Geiler-Samerotte K.A."/>
            <person name="Gerlach D."/>
            <person name="Hatcher P."/>
            <person name="Jogdeo S."/>
            <person name="Krijgsveld J."/>
            <person name="Kriventseva E.V."/>
            <person name="Kultz D."/>
            <person name="Laforsch C."/>
            <person name="Lindquist E."/>
            <person name="Lopez J."/>
            <person name="Manak J.R."/>
            <person name="Muller J."/>
            <person name="Pangilinan J."/>
            <person name="Patwardhan R.P."/>
            <person name="Pitluck S."/>
            <person name="Pritham E.J."/>
            <person name="Rechtsteiner A."/>
            <person name="Rho M."/>
            <person name="Rogozin I.B."/>
            <person name="Sakarya O."/>
            <person name="Salamov A."/>
            <person name="Schaack S."/>
            <person name="Shapiro H."/>
            <person name="Shiga Y."/>
            <person name="Skalitzky C."/>
            <person name="Smith Z."/>
            <person name="Souvorov A."/>
            <person name="Sung W."/>
            <person name="Tang Z."/>
            <person name="Tsuchiya D."/>
            <person name="Tu H."/>
            <person name="Vos H."/>
            <person name="Wang M."/>
            <person name="Wolf Y.I."/>
            <person name="Yamagata H."/>
            <person name="Yamada T."/>
            <person name="Ye Y."/>
            <person name="Shaw J.R."/>
            <person name="Andrews J."/>
            <person name="Crease T.J."/>
            <person name="Tang H."/>
            <person name="Lucas S.M."/>
            <person name="Robertson H.M."/>
            <person name="Bork P."/>
            <person name="Koonin E.V."/>
            <person name="Zdobnov E.M."/>
            <person name="Grigoriev I.V."/>
            <person name="Lynch M."/>
            <person name="Boore J.L."/>
        </authorList>
    </citation>
    <scope>NUCLEOTIDE SEQUENCE [LARGE SCALE GENOMIC DNA]</scope>
</reference>
<dbReference type="GO" id="GO:0007062">
    <property type="term" value="P:sister chromatid cohesion"/>
    <property type="evidence" value="ECO:0000318"/>
    <property type="project" value="GO_Central"/>
</dbReference>
<dbReference type="GO" id="GO:0005634">
    <property type="term" value="C:nucleus"/>
    <property type="evidence" value="ECO:0000318"/>
    <property type="project" value="GO_Central"/>
</dbReference>
<dbReference type="OMA" id="TMRPIRH"/>
<feature type="compositionally biased region" description="Acidic residues" evidence="2">
    <location>
        <begin position="850"/>
        <end position="870"/>
    </location>
</feature>
<dbReference type="InParanoid" id="E9FV59"/>
<dbReference type="Proteomes" id="UP000000305">
    <property type="component" value="Unassembled WGS sequence"/>
</dbReference>
<dbReference type="EMBL" id="GL732525">
    <property type="protein sequence ID" value="EFX89162.1"/>
    <property type="molecule type" value="Genomic_DNA"/>
</dbReference>
<dbReference type="eggNOG" id="KOG2011">
    <property type="taxonomic scope" value="Eukaryota"/>
</dbReference>
<dbReference type="SUPFAM" id="SSF48371">
    <property type="entry name" value="ARM repeat"/>
    <property type="match status" value="1"/>
</dbReference>
<dbReference type="PhylomeDB" id="E9FV59"/>
<dbReference type="Pfam" id="PF24571">
    <property type="entry name" value="HEAT_SCC3-SA"/>
    <property type="match status" value="1"/>
</dbReference>
<evidence type="ECO:0000256" key="1">
    <source>
        <dbReference type="ARBA" id="ARBA00005486"/>
    </source>
</evidence>
<evidence type="ECO:0000313" key="5">
    <source>
        <dbReference type="Proteomes" id="UP000000305"/>
    </source>
</evidence>
<protein>
    <submittedName>
        <fullName evidence="4">Stromal antigen-like protein, variant 2</fullName>
    </submittedName>
</protein>
<dbReference type="GO" id="GO:0000785">
    <property type="term" value="C:chromatin"/>
    <property type="evidence" value="ECO:0000318"/>
    <property type="project" value="GO_Central"/>
</dbReference>
<feature type="domain" description="SCD" evidence="3">
    <location>
        <begin position="248"/>
        <end position="333"/>
    </location>
</feature>
<dbReference type="InterPro" id="IPR020839">
    <property type="entry name" value="SCD"/>
</dbReference>
<name>E9FV59_DAPPU</name>
<dbReference type="AlphaFoldDB" id="E9FV59"/>